<dbReference type="Proteomes" id="UP001223144">
    <property type="component" value="Unassembled WGS sequence"/>
</dbReference>
<organism evidence="5 6">
    <name type="scientific">Streptomyces chengmaiensis</name>
    <dbReference type="NCBI Taxonomy" id="3040919"/>
    <lineage>
        <taxon>Bacteria</taxon>
        <taxon>Bacillati</taxon>
        <taxon>Actinomycetota</taxon>
        <taxon>Actinomycetes</taxon>
        <taxon>Kitasatosporales</taxon>
        <taxon>Streptomycetaceae</taxon>
        <taxon>Streptomyces</taxon>
    </lineage>
</organism>
<feature type="compositionally biased region" description="Low complexity" evidence="3">
    <location>
        <begin position="346"/>
        <end position="362"/>
    </location>
</feature>
<protein>
    <submittedName>
        <fullName evidence="5">Anti-sigma factor</fullName>
    </submittedName>
</protein>
<evidence type="ECO:0000256" key="3">
    <source>
        <dbReference type="SAM" id="MobiDB-lite"/>
    </source>
</evidence>
<feature type="region of interest" description="Disordered" evidence="3">
    <location>
        <begin position="106"/>
        <end position="143"/>
    </location>
</feature>
<accession>A0ABT6HW58</accession>
<gene>
    <name evidence="5" type="ORF">QCN29_29925</name>
</gene>
<keyword evidence="1" id="KW-0805">Transcription regulation</keyword>
<name>A0ABT6HW58_9ACTN</name>
<dbReference type="InterPro" id="IPR041916">
    <property type="entry name" value="Anti_sigma_zinc_sf"/>
</dbReference>
<dbReference type="EMBL" id="JARWBG010000051">
    <property type="protein sequence ID" value="MDH2392925.1"/>
    <property type="molecule type" value="Genomic_DNA"/>
</dbReference>
<keyword evidence="2" id="KW-0804">Transcription</keyword>
<evidence type="ECO:0000313" key="5">
    <source>
        <dbReference type="EMBL" id="MDH2392925.1"/>
    </source>
</evidence>
<feature type="compositionally biased region" description="Low complexity" evidence="3">
    <location>
        <begin position="228"/>
        <end position="248"/>
    </location>
</feature>
<dbReference type="InterPro" id="IPR027383">
    <property type="entry name" value="Znf_put"/>
</dbReference>
<dbReference type="Pfam" id="PF13490">
    <property type="entry name" value="zf-HC2"/>
    <property type="match status" value="1"/>
</dbReference>
<evidence type="ECO:0000259" key="4">
    <source>
        <dbReference type="Pfam" id="PF13490"/>
    </source>
</evidence>
<feature type="compositionally biased region" description="Basic and acidic residues" evidence="3">
    <location>
        <begin position="132"/>
        <end position="141"/>
    </location>
</feature>
<dbReference type="Gene3D" id="1.10.10.1320">
    <property type="entry name" value="Anti-sigma factor, zinc-finger domain"/>
    <property type="match status" value="1"/>
</dbReference>
<evidence type="ECO:0000256" key="1">
    <source>
        <dbReference type="ARBA" id="ARBA00023015"/>
    </source>
</evidence>
<dbReference type="RefSeq" id="WP_279932091.1">
    <property type="nucleotide sequence ID" value="NZ_JARWBG010000051.1"/>
</dbReference>
<feature type="domain" description="Putative zinc-finger" evidence="4">
    <location>
        <begin position="15"/>
        <end position="43"/>
    </location>
</feature>
<feature type="region of interest" description="Disordered" evidence="3">
    <location>
        <begin position="205"/>
        <end position="392"/>
    </location>
</feature>
<reference evidence="5 6" key="1">
    <citation type="submission" date="2023-04" db="EMBL/GenBank/DDBJ databases">
        <title>Streptomyces chengmaiensis sp. nov. isolated from the stem of mangrove plant in Hainan.</title>
        <authorList>
            <person name="Huang X."/>
            <person name="Zhou S."/>
            <person name="Chu X."/>
            <person name="Xie Y."/>
            <person name="Lin Y."/>
        </authorList>
    </citation>
    <scope>NUCLEOTIDE SEQUENCE [LARGE SCALE GENOMIC DNA]</scope>
    <source>
        <strain evidence="5 6">HNM0663</strain>
    </source>
</reference>
<evidence type="ECO:0000313" key="6">
    <source>
        <dbReference type="Proteomes" id="UP001223144"/>
    </source>
</evidence>
<comment type="caution">
    <text evidence="5">The sequence shown here is derived from an EMBL/GenBank/DDBJ whole genome shotgun (WGS) entry which is preliminary data.</text>
</comment>
<proteinExistence type="predicted"/>
<evidence type="ECO:0000256" key="2">
    <source>
        <dbReference type="ARBA" id="ARBA00023163"/>
    </source>
</evidence>
<keyword evidence="6" id="KW-1185">Reference proteome</keyword>
<sequence>MSSTRPTPAEQHLGDRLAALVDGELAHDARDRVLAHLATCPKCKAEADAQRRLKSVFAHAAPPPPPEGLLARLQGLPAGPGGDDGGPGVRRPFGDLGAFGGPGSPFGGGFGGDRQSDGVSRGDGVRGALRPSAEHTGERSAETFGHVPAGTRATVLPGGSGAGFRIHETGHAAADRSPWRGRRLAFAAASAVSFAAIALGGTVSLDGSAQNSARGEGRGTNITPPRTAASNTAAQAASNASPSARSASGGAGRAGVSGSFPGGATSVRGASEADRRRNGGYGAYDVARSDGASPSSAPTRPGRSVPSAQQTTPPLAPLSLWSPLSPNRPFDTSMLFGASMPTEPSRGLPPAAGAADPAFRLAHASGIAPSPASVPTHPSAPGRPGDSLSPRP</sequence>